<reference evidence="5 6" key="1">
    <citation type="submission" date="2022-10" db="EMBL/GenBank/DDBJ databases">
        <title>Paucibacter sp. hw1 Genome sequencing.</title>
        <authorList>
            <person name="Park S."/>
        </authorList>
    </citation>
    <scope>NUCLEOTIDE SEQUENCE [LARGE SCALE GENOMIC DNA]</scope>
    <source>
        <strain evidence="6">hw1</strain>
    </source>
</reference>
<evidence type="ECO:0000259" key="4">
    <source>
        <dbReference type="Pfam" id="PF00182"/>
    </source>
</evidence>
<proteinExistence type="predicted"/>
<evidence type="ECO:0000256" key="1">
    <source>
        <dbReference type="ARBA" id="ARBA00022821"/>
    </source>
</evidence>
<feature type="signal peptide" evidence="3">
    <location>
        <begin position="1"/>
        <end position="24"/>
    </location>
</feature>
<gene>
    <name evidence="5" type="ORF">PRZ03_02670</name>
</gene>
<dbReference type="Gene3D" id="1.10.530.10">
    <property type="match status" value="1"/>
</dbReference>
<evidence type="ECO:0000256" key="3">
    <source>
        <dbReference type="SAM" id="SignalP"/>
    </source>
</evidence>
<dbReference type="PROSITE" id="PS51257">
    <property type="entry name" value="PROKAR_LIPOPROTEIN"/>
    <property type="match status" value="1"/>
</dbReference>
<dbReference type="InterPro" id="IPR000726">
    <property type="entry name" value="Glyco_hydro_19_cat"/>
</dbReference>
<keyword evidence="3" id="KW-0732">Signal</keyword>
<evidence type="ECO:0000313" key="6">
    <source>
        <dbReference type="Proteomes" id="UP001221189"/>
    </source>
</evidence>
<dbReference type="PIRSF" id="PIRSF001060">
    <property type="entry name" value="Endochitinase"/>
    <property type="match status" value="1"/>
</dbReference>
<evidence type="ECO:0000313" key="5">
    <source>
        <dbReference type="EMBL" id="MDC8770461.1"/>
    </source>
</evidence>
<organism evidence="5 6">
    <name type="scientific">Roseateles albus</name>
    <dbReference type="NCBI Taxonomy" id="2987525"/>
    <lineage>
        <taxon>Bacteria</taxon>
        <taxon>Pseudomonadati</taxon>
        <taxon>Pseudomonadota</taxon>
        <taxon>Betaproteobacteria</taxon>
        <taxon>Burkholderiales</taxon>
        <taxon>Sphaerotilaceae</taxon>
        <taxon>Roseateles</taxon>
    </lineage>
</organism>
<dbReference type="InterPro" id="IPR023346">
    <property type="entry name" value="Lysozyme-like_dom_sf"/>
</dbReference>
<dbReference type="Gene3D" id="3.30.20.10">
    <property type="entry name" value="Endochitinase, domain 2"/>
    <property type="match status" value="1"/>
</dbReference>
<sequence length="249" mass="27297">MKTRWMDPATLPLIAALLLSTACATAPKQDAAPPAASGEAAQFLPTQAQFELLFPQRIAFYSYEGFVQAVRSFPEFAGSGTAEQRRQEMAAFLANIAHESDELKAVREYNQANYDKYCSLEAGQTCAPGQQYYGRGPIQLSWNYQYLAAGKAIGLDLWADPDRVARDPKVAWQTALWYWMNQNGPGTMTPHQAMVSGAGFGETIRSINGALECGKPADSYAGKQVARRIDFYQRASMKFEVAPGAKLGC</sequence>
<evidence type="ECO:0000256" key="2">
    <source>
        <dbReference type="ARBA" id="ARBA00023157"/>
    </source>
</evidence>
<comment type="caution">
    <text evidence="5">The sequence shown here is derived from an EMBL/GenBank/DDBJ whole genome shotgun (WGS) entry which is preliminary data.</text>
</comment>
<dbReference type="InterPro" id="IPR016283">
    <property type="entry name" value="Glyco_hydro_19"/>
</dbReference>
<dbReference type="PANTHER" id="PTHR22595">
    <property type="entry name" value="CHITINASE-RELATED"/>
    <property type="match status" value="1"/>
</dbReference>
<dbReference type="RefSeq" id="WP_263534217.1">
    <property type="nucleotide sequence ID" value="NZ_JAQQXT010000001.1"/>
</dbReference>
<keyword evidence="6" id="KW-1185">Reference proteome</keyword>
<name>A0ABT5KCF8_9BURK</name>
<dbReference type="CDD" id="cd00325">
    <property type="entry name" value="chitinase_GH19"/>
    <property type="match status" value="1"/>
</dbReference>
<dbReference type="Pfam" id="PF00182">
    <property type="entry name" value="Glyco_hydro_19"/>
    <property type="match status" value="1"/>
</dbReference>
<dbReference type="SUPFAM" id="SSF53955">
    <property type="entry name" value="Lysozyme-like"/>
    <property type="match status" value="1"/>
</dbReference>
<accession>A0ABT5KCF8</accession>
<feature type="chain" id="PRO_5045053835" evidence="3">
    <location>
        <begin position="25"/>
        <end position="249"/>
    </location>
</feature>
<protein>
    <submittedName>
        <fullName evidence="5">Chitinase</fullName>
    </submittedName>
</protein>
<keyword evidence="1" id="KW-0611">Plant defense</keyword>
<keyword evidence="2" id="KW-1015">Disulfide bond</keyword>
<dbReference type="PANTHER" id="PTHR22595:SF79">
    <property type="entry name" value="CHITINASE 12"/>
    <property type="match status" value="1"/>
</dbReference>
<dbReference type="EMBL" id="JAQQXT010000001">
    <property type="protein sequence ID" value="MDC8770461.1"/>
    <property type="molecule type" value="Genomic_DNA"/>
</dbReference>
<feature type="domain" description="Glycoside hydrolase family 19 catalytic" evidence="4">
    <location>
        <begin position="59"/>
        <end position="249"/>
    </location>
</feature>
<dbReference type="Proteomes" id="UP001221189">
    <property type="component" value="Unassembled WGS sequence"/>
</dbReference>